<protein>
    <submittedName>
        <fullName evidence="1">Uncharacterized protein</fullName>
    </submittedName>
</protein>
<reference evidence="1 2" key="1">
    <citation type="submission" date="2016-02" db="EMBL/GenBank/DDBJ databases">
        <title>Biosynthesis of antibiotic leucinostatins and their inhibition on Phytophthora in bio-control Purpureocillium lilacinum.</title>
        <authorList>
            <person name="Wang G."/>
            <person name="Liu Z."/>
            <person name="Lin R."/>
            <person name="Li E."/>
            <person name="Mao Z."/>
            <person name="Ling J."/>
            <person name="Yin W."/>
            <person name="Xie B."/>
        </authorList>
    </citation>
    <scope>NUCLEOTIDE SEQUENCE [LARGE SCALE GENOMIC DNA]</scope>
    <source>
        <strain evidence="1">PLFJ-1</strain>
    </source>
</reference>
<dbReference type="Proteomes" id="UP000078340">
    <property type="component" value="Unassembled WGS sequence"/>
</dbReference>
<dbReference type="EMBL" id="LSBI01000003">
    <property type="protein sequence ID" value="OAQ92027.1"/>
    <property type="molecule type" value="Genomic_DNA"/>
</dbReference>
<proteinExistence type="predicted"/>
<accession>A0A179HNX5</accession>
<sequence length="185" mass="18690">MSSSSSSSSDSKCRDDAGVSMACASVPAAMLDAVLLAACMHACMDGCCSAFCVSSCSSGQAKAAAAAAVVAWLAARWPGCQAGKTADGGRSSSGRIAIWGRAVEHCTGAGGRAAIYAIHGAIPKRQLTGYFGIIPKGLAVVEDAHMARRATGETDDCNGCQLDRAIELGGQGSEARNRGQDETPS</sequence>
<organism evidence="1 2">
    <name type="scientific">Purpureocillium lilacinum</name>
    <name type="common">Paecilomyces lilacinus</name>
    <dbReference type="NCBI Taxonomy" id="33203"/>
    <lineage>
        <taxon>Eukaryota</taxon>
        <taxon>Fungi</taxon>
        <taxon>Dikarya</taxon>
        <taxon>Ascomycota</taxon>
        <taxon>Pezizomycotina</taxon>
        <taxon>Sordariomycetes</taxon>
        <taxon>Hypocreomycetidae</taxon>
        <taxon>Hypocreales</taxon>
        <taxon>Ophiocordycipitaceae</taxon>
        <taxon>Purpureocillium</taxon>
    </lineage>
</organism>
<comment type="caution">
    <text evidence="1">The sequence shown here is derived from an EMBL/GenBank/DDBJ whole genome shotgun (WGS) entry which is preliminary data.</text>
</comment>
<dbReference type="AlphaFoldDB" id="A0A179HNX5"/>
<evidence type="ECO:0000313" key="1">
    <source>
        <dbReference type="EMBL" id="OAQ92027.1"/>
    </source>
</evidence>
<name>A0A179HNX5_PURLI</name>
<gene>
    <name evidence="1" type="ORF">VFPFJ_03767</name>
</gene>
<evidence type="ECO:0000313" key="2">
    <source>
        <dbReference type="Proteomes" id="UP000078340"/>
    </source>
</evidence>